<accession>A0A516GV57</accession>
<evidence type="ECO:0000313" key="3">
    <source>
        <dbReference type="Proteomes" id="UP000319209"/>
    </source>
</evidence>
<sequence>MLSDKTSFILTVIVAFGFAFMGILDLLDNFVVVTLLLLGFLLVVVNLFTHDKVQIDDYERPENNEEDFDIY</sequence>
<feature type="transmembrane region" description="Helical" evidence="1">
    <location>
        <begin position="7"/>
        <end position="24"/>
    </location>
</feature>
<reference evidence="2 3" key="1">
    <citation type="submission" date="2019-07" db="EMBL/GenBank/DDBJ databases">
        <title>Genome sequencing for Formosa sp. PS13.</title>
        <authorList>
            <person name="Park S.-J."/>
        </authorList>
    </citation>
    <scope>NUCLEOTIDE SEQUENCE [LARGE SCALE GENOMIC DNA]</scope>
    <source>
        <strain evidence="2 3">PS13</strain>
    </source>
</reference>
<organism evidence="2 3">
    <name type="scientific">Formosa sediminum</name>
    <dbReference type="NCBI Taxonomy" id="2594004"/>
    <lineage>
        <taxon>Bacteria</taxon>
        <taxon>Pseudomonadati</taxon>
        <taxon>Bacteroidota</taxon>
        <taxon>Flavobacteriia</taxon>
        <taxon>Flavobacteriales</taxon>
        <taxon>Flavobacteriaceae</taxon>
        <taxon>Formosa</taxon>
    </lineage>
</organism>
<dbReference type="EMBL" id="CP041637">
    <property type="protein sequence ID" value="QDO95411.1"/>
    <property type="molecule type" value="Genomic_DNA"/>
</dbReference>
<evidence type="ECO:0000313" key="2">
    <source>
        <dbReference type="EMBL" id="QDO95411.1"/>
    </source>
</evidence>
<keyword evidence="3" id="KW-1185">Reference proteome</keyword>
<evidence type="ECO:0000256" key="1">
    <source>
        <dbReference type="SAM" id="Phobius"/>
    </source>
</evidence>
<dbReference type="Proteomes" id="UP000319209">
    <property type="component" value="Chromosome"/>
</dbReference>
<keyword evidence="1" id="KW-0812">Transmembrane</keyword>
<dbReference type="AlphaFoldDB" id="A0A516GV57"/>
<keyword evidence="1" id="KW-0472">Membrane</keyword>
<name>A0A516GV57_9FLAO</name>
<dbReference type="RefSeq" id="WP_143382317.1">
    <property type="nucleotide sequence ID" value="NZ_CP041637.1"/>
</dbReference>
<proteinExistence type="predicted"/>
<protein>
    <submittedName>
        <fullName evidence="2">Uncharacterized protein</fullName>
    </submittedName>
</protein>
<keyword evidence="1" id="KW-1133">Transmembrane helix</keyword>
<gene>
    <name evidence="2" type="ORF">FNB79_16020</name>
</gene>
<dbReference type="KEGG" id="fop:FNB79_16020"/>
<feature type="transmembrane region" description="Helical" evidence="1">
    <location>
        <begin position="30"/>
        <end position="48"/>
    </location>
</feature>